<name>A0A9X4H9B6_9XANT</name>
<evidence type="ECO:0000313" key="1">
    <source>
        <dbReference type="EMBL" id="MDC8640166.1"/>
    </source>
</evidence>
<sequence>MLAPTLSSLVRSPAPAATDHLPFACSAPARFEESDDGSAFESWTDEDIVYLHWRMLQQVADLADPRCPLDEKFDTLRWIFAEPDKDERPFSFVNCLRIVGGSRLSPIPYCGRIDPEEVRDRIRSNLGRWLRASLERYPEWVQQAVVSRPDWVQEHMSRNPQWINEQLKRIKDQGDLFA</sequence>
<dbReference type="Proteomes" id="UP001140230">
    <property type="component" value="Unassembled WGS sequence"/>
</dbReference>
<dbReference type="EMBL" id="JANWTP010000100">
    <property type="protein sequence ID" value="MDC8640166.1"/>
    <property type="molecule type" value="Genomic_DNA"/>
</dbReference>
<reference evidence="1" key="1">
    <citation type="journal article" date="2022" name="Phytopathology">
        <title>Whole genome sequencing-based tracing of a 2022 introduction and outbreak of Xanthomonas hortorum pv. pelargonii.</title>
        <authorList>
            <person name="Iruegas Bocardo F."/>
            <person name="Weisberg A.J."/>
            <person name="Riutta E.R."/>
            <person name="Kilday K.B."/>
            <person name="Bonkowski J.C."/>
            <person name="Creswell T.C."/>
            <person name="Daughtrey M."/>
            <person name="Rane K.K."/>
            <person name="Grunwald N.J."/>
            <person name="Chang J.H."/>
            <person name="Putnam M."/>
        </authorList>
    </citation>
    <scope>NUCLEOTIDE SEQUENCE</scope>
    <source>
        <strain evidence="1">22-338</strain>
    </source>
</reference>
<reference evidence="1" key="2">
    <citation type="submission" date="2022-08" db="EMBL/GenBank/DDBJ databases">
        <authorList>
            <person name="Iruegas-Bocardo F."/>
            <person name="Weisberg A.J."/>
            <person name="Riutta E.R."/>
            <person name="Kilday K."/>
            <person name="Bonkowski J.C."/>
            <person name="Creswell T."/>
            <person name="Daughtrey M.L."/>
            <person name="Rane K."/>
            <person name="Grunwald N.J."/>
            <person name="Chang J.H."/>
            <person name="Putnam M.L."/>
        </authorList>
    </citation>
    <scope>NUCLEOTIDE SEQUENCE</scope>
    <source>
        <strain evidence="1">22-338</strain>
    </source>
</reference>
<protein>
    <submittedName>
        <fullName evidence="1">Uncharacterized protein</fullName>
    </submittedName>
</protein>
<evidence type="ECO:0000313" key="2">
    <source>
        <dbReference type="Proteomes" id="UP001140230"/>
    </source>
</evidence>
<dbReference type="AlphaFoldDB" id="A0A9X4H9B6"/>
<accession>A0A9X4H9B6</accession>
<gene>
    <name evidence="1" type="ORF">NY667_20720</name>
</gene>
<organism evidence="1 2">
    <name type="scientific">Xanthomonas hortorum pv. hederae</name>
    <dbReference type="NCBI Taxonomy" id="453603"/>
    <lineage>
        <taxon>Bacteria</taxon>
        <taxon>Pseudomonadati</taxon>
        <taxon>Pseudomonadota</taxon>
        <taxon>Gammaproteobacteria</taxon>
        <taxon>Lysobacterales</taxon>
        <taxon>Lysobacteraceae</taxon>
        <taxon>Xanthomonas</taxon>
    </lineage>
</organism>
<proteinExistence type="predicted"/>
<dbReference type="RefSeq" id="WP_104549171.1">
    <property type="nucleotide sequence ID" value="NZ_CP168173.1"/>
</dbReference>
<comment type="caution">
    <text evidence="1">The sequence shown here is derived from an EMBL/GenBank/DDBJ whole genome shotgun (WGS) entry which is preliminary data.</text>
</comment>